<keyword evidence="1" id="KW-1133">Transmembrane helix</keyword>
<name>A0A915BQB5_PARUN</name>
<protein>
    <submittedName>
        <fullName evidence="3">Uncharacterized protein</fullName>
    </submittedName>
</protein>
<feature type="transmembrane region" description="Helical" evidence="1">
    <location>
        <begin position="74"/>
        <end position="96"/>
    </location>
</feature>
<keyword evidence="1" id="KW-0812">Transmembrane</keyword>
<keyword evidence="1" id="KW-0472">Membrane</keyword>
<evidence type="ECO:0000313" key="3">
    <source>
        <dbReference type="WBParaSite" id="PgR051X_g067_t01"/>
    </source>
</evidence>
<accession>A0A915BQB5</accession>
<dbReference type="Proteomes" id="UP000887569">
    <property type="component" value="Unplaced"/>
</dbReference>
<dbReference type="WBParaSite" id="PgR051X_g067_t01">
    <property type="protein sequence ID" value="PgR051X_g067_t01"/>
    <property type="gene ID" value="PgR051X_g067"/>
</dbReference>
<evidence type="ECO:0000256" key="1">
    <source>
        <dbReference type="SAM" id="Phobius"/>
    </source>
</evidence>
<dbReference type="AlphaFoldDB" id="A0A915BQB5"/>
<organism evidence="2 3">
    <name type="scientific">Parascaris univalens</name>
    <name type="common">Nematode worm</name>
    <dbReference type="NCBI Taxonomy" id="6257"/>
    <lineage>
        <taxon>Eukaryota</taxon>
        <taxon>Metazoa</taxon>
        <taxon>Ecdysozoa</taxon>
        <taxon>Nematoda</taxon>
        <taxon>Chromadorea</taxon>
        <taxon>Rhabditida</taxon>
        <taxon>Spirurina</taxon>
        <taxon>Ascaridomorpha</taxon>
        <taxon>Ascaridoidea</taxon>
        <taxon>Ascarididae</taxon>
        <taxon>Parascaris</taxon>
    </lineage>
</organism>
<reference evidence="3" key="1">
    <citation type="submission" date="2022-11" db="UniProtKB">
        <authorList>
            <consortium name="WormBaseParasite"/>
        </authorList>
    </citation>
    <scope>IDENTIFICATION</scope>
</reference>
<feature type="transmembrane region" description="Helical" evidence="1">
    <location>
        <begin position="34"/>
        <end position="53"/>
    </location>
</feature>
<keyword evidence="2" id="KW-1185">Reference proteome</keyword>
<evidence type="ECO:0000313" key="2">
    <source>
        <dbReference type="Proteomes" id="UP000887569"/>
    </source>
</evidence>
<sequence>MLHFTLMRKHPSILRTYTFGGFIMLDASYLLQRHAFICVEVFGTATFLALRLLPGRWRKKKLCAVEEGLFGCHFFQFSCFAGLLFLLLKILVFFFLTRYFAFTACNFFACQ</sequence>
<proteinExistence type="predicted"/>